<evidence type="ECO:0000313" key="2">
    <source>
        <dbReference type="EMBL" id="TVX94404.1"/>
    </source>
</evidence>
<dbReference type="GO" id="GO:0004826">
    <property type="term" value="F:phenylalanine-tRNA ligase activity"/>
    <property type="evidence" value="ECO:0007669"/>
    <property type="project" value="InterPro"/>
</dbReference>
<dbReference type="InterPro" id="IPR005146">
    <property type="entry name" value="B3/B4_tRNA-bd"/>
</dbReference>
<proteinExistence type="predicted"/>
<dbReference type="SMART" id="SM00873">
    <property type="entry name" value="B3_4"/>
    <property type="match status" value="1"/>
</dbReference>
<dbReference type="Pfam" id="PF03483">
    <property type="entry name" value="B3_4"/>
    <property type="match status" value="1"/>
</dbReference>
<dbReference type="GO" id="GO:0003723">
    <property type="term" value="F:RNA binding"/>
    <property type="evidence" value="ECO:0007669"/>
    <property type="project" value="InterPro"/>
</dbReference>
<dbReference type="Proteomes" id="UP000318102">
    <property type="component" value="Unassembled WGS sequence"/>
</dbReference>
<dbReference type="Gene3D" id="3.50.40.10">
    <property type="entry name" value="Phenylalanyl-trna Synthetase, Chain B, domain 3"/>
    <property type="match status" value="1"/>
</dbReference>
<accession>A0A559J3E7</accession>
<dbReference type="InterPro" id="IPR020825">
    <property type="entry name" value="Phe-tRNA_synthase-like_B3/B4"/>
</dbReference>
<dbReference type="OrthoDB" id="9789812at2"/>
<dbReference type="RefSeq" id="WP_144991509.1">
    <property type="nucleotide sequence ID" value="NZ_VNJK01000001.1"/>
</dbReference>
<organism evidence="2 3">
    <name type="scientific">Paenibacillus agilis</name>
    <dbReference type="NCBI Taxonomy" id="3020863"/>
    <lineage>
        <taxon>Bacteria</taxon>
        <taxon>Bacillati</taxon>
        <taxon>Bacillota</taxon>
        <taxon>Bacilli</taxon>
        <taxon>Bacillales</taxon>
        <taxon>Paenibacillaceae</taxon>
        <taxon>Paenibacillus</taxon>
    </lineage>
</organism>
<evidence type="ECO:0000259" key="1">
    <source>
        <dbReference type="SMART" id="SM00873"/>
    </source>
</evidence>
<dbReference type="EMBL" id="VNJK01000001">
    <property type="protein sequence ID" value="TVX94404.1"/>
    <property type="molecule type" value="Genomic_DNA"/>
</dbReference>
<dbReference type="AlphaFoldDB" id="A0A559J3E7"/>
<keyword evidence="3" id="KW-1185">Reference proteome</keyword>
<dbReference type="PANTHER" id="PTHR39209:SF2">
    <property type="entry name" value="CYTOPLASMIC PROTEIN"/>
    <property type="match status" value="1"/>
</dbReference>
<sequence>MYSVIPMSDRVQQHLNDVNVYGCLLQLSPKQDDVLHELNLTEDWHHIHEQWRGMAKSTVGEQPRIAAYQQLYTQIGLNPKKTPPSVQNLLQRFFIKDELDKIPTIHPIVDAVNVAAIQHLIPLGVFDAHAVEGKLRLAFTEGGEPFQGLGESEAAALPADVLVLADDAKVLSRFCYRDGESQKVTANTATIWLLGCQVPGIEEYDITESLDKAIQILGRAYRIERLDQAEN</sequence>
<comment type="caution">
    <text evidence="2">The sequence shown here is derived from an EMBL/GenBank/DDBJ whole genome shotgun (WGS) entry which is preliminary data.</text>
</comment>
<name>A0A559J3E7_9BACL</name>
<gene>
    <name evidence="2" type="ORF">FPZ44_15890</name>
</gene>
<evidence type="ECO:0000313" key="3">
    <source>
        <dbReference type="Proteomes" id="UP000318102"/>
    </source>
</evidence>
<dbReference type="PANTHER" id="PTHR39209">
    <property type="match status" value="1"/>
</dbReference>
<dbReference type="SUPFAM" id="SSF56037">
    <property type="entry name" value="PheT/TilS domain"/>
    <property type="match status" value="1"/>
</dbReference>
<reference evidence="2 3" key="1">
    <citation type="submission" date="2019-07" db="EMBL/GenBank/DDBJ databases">
        <authorList>
            <person name="Kim J."/>
        </authorList>
    </citation>
    <scope>NUCLEOTIDE SEQUENCE [LARGE SCALE GENOMIC DNA]</scope>
    <source>
        <strain evidence="2 3">N4</strain>
    </source>
</reference>
<feature type="domain" description="B3/B4 tRNA-binding" evidence="1">
    <location>
        <begin position="66"/>
        <end position="221"/>
    </location>
</feature>
<protein>
    <recommendedName>
        <fullName evidence="1">B3/B4 tRNA-binding domain-containing protein</fullName>
    </recommendedName>
</protein>